<dbReference type="AlphaFoldDB" id="A0A660SHP7"/>
<protein>
    <recommendedName>
        <fullName evidence="3">Tetratricopeptide repeat protein</fullName>
    </recommendedName>
</protein>
<accession>A0A660SHP7</accession>
<evidence type="ECO:0000313" key="1">
    <source>
        <dbReference type="EMBL" id="RKX70345.1"/>
    </source>
</evidence>
<name>A0A660SHP7_UNCW3</name>
<evidence type="ECO:0000313" key="2">
    <source>
        <dbReference type="Proteomes" id="UP000268469"/>
    </source>
</evidence>
<comment type="caution">
    <text evidence="1">The sequence shown here is derived from an EMBL/GenBank/DDBJ whole genome shotgun (WGS) entry which is preliminary data.</text>
</comment>
<dbReference type="Proteomes" id="UP000268469">
    <property type="component" value="Unassembled WGS sequence"/>
</dbReference>
<dbReference type="EMBL" id="QNBE01000042">
    <property type="protein sequence ID" value="RKX70345.1"/>
    <property type="molecule type" value="Genomic_DNA"/>
</dbReference>
<evidence type="ECO:0008006" key="3">
    <source>
        <dbReference type="Google" id="ProtNLM"/>
    </source>
</evidence>
<organism evidence="1 2">
    <name type="scientific">candidate division WOR-3 bacterium</name>
    <dbReference type="NCBI Taxonomy" id="2052148"/>
    <lineage>
        <taxon>Bacteria</taxon>
        <taxon>Bacteria division WOR-3</taxon>
    </lineage>
</organism>
<gene>
    <name evidence="1" type="ORF">DRP53_05345</name>
</gene>
<reference evidence="1 2" key="1">
    <citation type="submission" date="2018-06" db="EMBL/GenBank/DDBJ databases">
        <title>Extensive metabolic versatility and redundancy in microbially diverse, dynamic hydrothermal sediments.</title>
        <authorList>
            <person name="Dombrowski N."/>
            <person name="Teske A."/>
            <person name="Baker B.J."/>
        </authorList>
    </citation>
    <scope>NUCLEOTIDE SEQUENCE [LARGE SCALE GENOMIC DNA]</scope>
    <source>
        <strain evidence="1">B36_G15</strain>
    </source>
</reference>
<proteinExistence type="predicted"/>
<sequence length="230" mass="26627">MALILLVGFDLADSAFAVGIYRLSELELRRKLFFEDHLTREESLELGYCYLKRDRYERAYPLLSGKGREGEYLLARYHLAAGNYRAAEIELTDLLLEDDADSIREMLGVALFLEERYDEASKYISLKGWHQKSTSTAVLLSSILPGSGEIYSGRPLLGLLDLVANGITGYLFYRAVRNRSYLDGFLILHFLLVRFYNGSRNNAYHAAEAWNLKRREQFLTENGWDRWLRF</sequence>